<evidence type="ECO:0000256" key="1">
    <source>
        <dbReference type="SAM" id="SignalP"/>
    </source>
</evidence>
<sequence>MKKGFGRVLLSVCLTAALGISAPGAQAARLTGTLETELNPTQQAQTDAYPADSSMYRGTVVELYEDGDIISFTLEQETGTNFGAPRIQVEAPASRAAGIETGDYIEIFYGASIRNQEAVQAITVRELTDASLSNYNGEVVSIDRDRKTILCRGLETDSETLFRYTDNTQLYLDLDSLEPGDKINIYHSGMMTRSIPPQGNALEIRRYADTQIYRGTITAISGDGDTRTVLLQRAAGTDFADSIQVTTGRGTFLNGNLSVGDYAEVLCDRSEEPFAYSIEILLPPESCVYNCTLVEKIYERSDGQEGSLTVSGMSDGETMIFHYNAYTDFTQGVESLEPGDQLSIYHRGVATLSIPPQGSALEISPYKP</sequence>
<proteinExistence type="predicted"/>
<dbReference type="AlphaFoldDB" id="A0A9D1J152"/>
<protein>
    <recommendedName>
        <fullName evidence="4">DUF5666 domain-containing protein</fullName>
    </recommendedName>
</protein>
<reference evidence="2" key="1">
    <citation type="submission" date="2020-10" db="EMBL/GenBank/DDBJ databases">
        <authorList>
            <person name="Gilroy R."/>
        </authorList>
    </citation>
    <scope>NUCLEOTIDE SEQUENCE</scope>
    <source>
        <strain evidence="2">ChiSjej1B19-7085</strain>
    </source>
</reference>
<dbReference type="Proteomes" id="UP000886785">
    <property type="component" value="Unassembled WGS sequence"/>
</dbReference>
<name>A0A9D1J152_9FIRM</name>
<comment type="caution">
    <text evidence="2">The sequence shown here is derived from an EMBL/GenBank/DDBJ whole genome shotgun (WGS) entry which is preliminary data.</text>
</comment>
<feature type="chain" id="PRO_5038890127" description="DUF5666 domain-containing protein" evidence="1">
    <location>
        <begin position="28"/>
        <end position="368"/>
    </location>
</feature>
<gene>
    <name evidence="2" type="ORF">IAA54_03340</name>
</gene>
<feature type="signal peptide" evidence="1">
    <location>
        <begin position="1"/>
        <end position="27"/>
    </location>
</feature>
<keyword evidence="1" id="KW-0732">Signal</keyword>
<evidence type="ECO:0000313" key="2">
    <source>
        <dbReference type="EMBL" id="HIR56679.1"/>
    </source>
</evidence>
<reference evidence="2" key="2">
    <citation type="journal article" date="2021" name="PeerJ">
        <title>Extensive microbial diversity within the chicken gut microbiome revealed by metagenomics and culture.</title>
        <authorList>
            <person name="Gilroy R."/>
            <person name="Ravi A."/>
            <person name="Getino M."/>
            <person name="Pursley I."/>
            <person name="Horton D.L."/>
            <person name="Alikhan N.F."/>
            <person name="Baker D."/>
            <person name="Gharbi K."/>
            <person name="Hall N."/>
            <person name="Watson M."/>
            <person name="Adriaenssens E.M."/>
            <person name="Foster-Nyarko E."/>
            <person name="Jarju S."/>
            <person name="Secka A."/>
            <person name="Antonio M."/>
            <person name="Oren A."/>
            <person name="Chaudhuri R.R."/>
            <person name="La Ragione R."/>
            <person name="Hildebrand F."/>
            <person name="Pallen M.J."/>
        </authorList>
    </citation>
    <scope>NUCLEOTIDE SEQUENCE</scope>
    <source>
        <strain evidence="2">ChiSjej1B19-7085</strain>
    </source>
</reference>
<evidence type="ECO:0008006" key="4">
    <source>
        <dbReference type="Google" id="ProtNLM"/>
    </source>
</evidence>
<accession>A0A9D1J152</accession>
<evidence type="ECO:0000313" key="3">
    <source>
        <dbReference type="Proteomes" id="UP000886785"/>
    </source>
</evidence>
<organism evidence="2 3">
    <name type="scientific">Candidatus Gallacutalibacter pullicola</name>
    <dbReference type="NCBI Taxonomy" id="2840830"/>
    <lineage>
        <taxon>Bacteria</taxon>
        <taxon>Bacillati</taxon>
        <taxon>Bacillota</taxon>
        <taxon>Clostridia</taxon>
        <taxon>Eubacteriales</taxon>
        <taxon>Candidatus Gallacutalibacter</taxon>
    </lineage>
</organism>
<dbReference type="EMBL" id="DVHF01000038">
    <property type="protein sequence ID" value="HIR56679.1"/>
    <property type="molecule type" value="Genomic_DNA"/>
</dbReference>